<protein>
    <submittedName>
        <fullName evidence="9">Phosphotransferase system, mannose/fructose-specific component IIA</fullName>
    </submittedName>
</protein>
<evidence type="ECO:0000313" key="9">
    <source>
        <dbReference type="EMBL" id="AFL74189.1"/>
    </source>
</evidence>
<organism evidence="9 10">
    <name type="scientific">Thiocystis violascens (strain ATCC 17096 / DSM 198 / 6111)</name>
    <name type="common">Chromatium violascens</name>
    <dbReference type="NCBI Taxonomy" id="765911"/>
    <lineage>
        <taxon>Bacteria</taxon>
        <taxon>Pseudomonadati</taxon>
        <taxon>Pseudomonadota</taxon>
        <taxon>Gammaproteobacteria</taxon>
        <taxon>Chromatiales</taxon>
        <taxon>Chromatiaceae</taxon>
        <taxon>Thiocystis</taxon>
    </lineage>
</organism>
<dbReference type="InterPro" id="IPR051471">
    <property type="entry name" value="Bacterial_PTS_sugar_comp"/>
</dbReference>
<dbReference type="eggNOG" id="COG2893">
    <property type="taxonomic scope" value="Bacteria"/>
</dbReference>
<dbReference type="GO" id="GO:0016020">
    <property type="term" value="C:membrane"/>
    <property type="evidence" value="ECO:0007669"/>
    <property type="project" value="InterPro"/>
</dbReference>
<dbReference type="Gene3D" id="3.40.50.510">
    <property type="entry name" value="Phosphotransferase system, mannose-type IIA component"/>
    <property type="match status" value="1"/>
</dbReference>
<gene>
    <name evidence="9" type="ordered locus">Thivi_2240</name>
</gene>
<accession>I3YB21</accession>
<evidence type="ECO:0000256" key="5">
    <source>
        <dbReference type="ARBA" id="ARBA00022679"/>
    </source>
</evidence>
<dbReference type="Proteomes" id="UP000006062">
    <property type="component" value="Chromosome"/>
</dbReference>
<proteinExistence type="predicted"/>
<reference evidence="9 10" key="1">
    <citation type="submission" date="2012-06" db="EMBL/GenBank/DDBJ databases">
        <title>Complete sequence of Thiocystis violascens DSM 198.</title>
        <authorList>
            <consortium name="US DOE Joint Genome Institute"/>
            <person name="Lucas S."/>
            <person name="Han J."/>
            <person name="Lapidus A."/>
            <person name="Cheng J.-F."/>
            <person name="Goodwin L."/>
            <person name="Pitluck S."/>
            <person name="Peters L."/>
            <person name="Ovchinnikova G."/>
            <person name="Teshima H."/>
            <person name="Detter J.C."/>
            <person name="Han C."/>
            <person name="Tapia R."/>
            <person name="Land M."/>
            <person name="Hauser L."/>
            <person name="Kyrpides N."/>
            <person name="Ivanova N."/>
            <person name="Pagani I."/>
            <person name="Vogl K."/>
            <person name="Liu Z."/>
            <person name="Frigaard N.-U."/>
            <person name="Bryant D."/>
            <person name="Woyke T."/>
        </authorList>
    </citation>
    <scope>NUCLEOTIDE SEQUENCE [LARGE SCALE GENOMIC DNA]</scope>
    <source>
        <strain evidence="10">ATCC 17096 / DSM 198 / 6111</strain>
    </source>
</reference>
<evidence type="ECO:0000256" key="3">
    <source>
        <dbReference type="ARBA" id="ARBA00022490"/>
    </source>
</evidence>
<evidence type="ECO:0000256" key="7">
    <source>
        <dbReference type="ARBA" id="ARBA00022777"/>
    </source>
</evidence>
<keyword evidence="4" id="KW-0762">Sugar transport</keyword>
<dbReference type="InterPro" id="IPR004701">
    <property type="entry name" value="PTS_EIIA_man-typ"/>
</dbReference>
<keyword evidence="3" id="KW-0963">Cytoplasm</keyword>
<feature type="domain" description="PTS EIIA type-4" evidence="8">
    <location>
        <begin position="2"/>
        <end position="125"/>
    </location>
</feature>
<evidence type="ECO:0000256" key="6">
    <source>
        <dbReference type="ARBA" id="ARBA00022683"/>
    </source>
</evidence>
<keyword evidence="5 9" id="KW-0808">Transferase</keyword>
<dbReference type="GO" id="GO:0009401">
    <property type="term" value="P:phosphoenolpyruvate-dependent sugar phosphotransferase system"/>
    <property type="evidence" value="ECO:0007669"/>
    <property type="project" value="UniProtKB-KW"/>
</dbReference>
<keyword evidence="6" id="KW-0598">Phosphotransferase system</keyword>
<dbReference type="OrthoDB" id="7065728at2"/>
<keyword evidence="10" id="KW-1185">Reference proteome</keyword>
<comment type="subcellular location">
    <subcellularLocation>
        <location evidence="1">Cytoplasm</location>
    </subcellularLocation>
</comment>
<keyword evidence="2" id="KW-0813">Transport</keyword>
<evidence type="ECO:0000256" key="4">
    <source>
        <dbReference type="ARBA" id="ARBA00022597"/>
    </source>
</evidence>
<dbReference type="InterPro" id="IPR033887">
    <property type="entry name" value="PTS_IIA_man"/>
</dbReference>
<dbReference type="SUPFAM" id="SSF53062">
    <property type="entry name" value="PTS system fructose IIA component-like"/>
    <property type="match status" value="1"/>
</dbReference>
<dbReference type="Pfam" id="PF03610">
    <property type="entry name" value="EIIA-man"/>
    <property type="match status" value="1"/>
</dbReference>
<sequence length="145" mass="15398">MSVGLLLITHRPLAGDLLSVATEILGSRPPGIEALEVINDTPCEDLVAEGLRRAARLDQGDGVLILTDLFGATPANVAMVLLDRLERARVLAGVNLPMLLRALNYAALDLETVAEKAAQGARDGIRLCVAAGEQRTIPARRIQVT</sequence>
<dbReference type="KEGG" id="tvi:Thivi_2240"/>
<dbReference type="HOGENOM" id="CLU_123235_0_0_6"/>
<dbReference type="CDD" id="cd00006">
    <property type="entry name" value="PTS_IIA_man"/>
    <property type="match status" value="1"/>
</dbReference>
<evidence type="ECO:0000259" key="8">
    <source>
        <dbReference type="PROSITE" id="PS51096"/>
    </source>
</evidence>
<evidence type="ECO:0000256" key="2">
    <source>
        <dbReference type="ARBA" id="ARBA00022448"/>
    </source>
</evidence>
<dbReference type="AlphaFoldDB" id="I3YB21"/>
<dbReference type="PROSITE" id="PS51096">
    <property type="entry name" value="PTS_EIIA_TYPE_4"/>
    <property type="match status" value="1"/>
</dbReference>
<evidence type="ECO:0000256" key="1">
    <source>
        <dbReference type="ARBA" id="ARBA00004496"/>
    </source>
</evidence>
<dbReference type="EMBL" id="CP003154">
    <property type="protein sequence ID" value="AFL74189.1"/>
    <property type="molecule type" value="Genomic_DNA"/>
</dbReference>
<dbReference type="GO" id="GO:0005737">
    <property type="term" value="C:cytoplasm"/>
    <property type="evidence" value="ECO:0007669"/>
    <property type="project" value="UniProtKB-SubCell"/>
</dbReference>
<dbReference type="STRING" id="765911.Thivi_2240"/>
<dbReference type="PANTHER" id="PTHR33799">
    <property type="entry name" value="PTS PERMEASE-RELATED-RELATED"/>
    <property type="match status" value="1"/>
</dbReference>
<dbReference type="PANTHER" id="PTHR33799:SF1">
    <property type="entry name" value="PTS SYSTEM MANNOSE-SPECIFIC EIIAB COMPONENT-RELATED"/>
    <property type="match status" value="1"/>
</dbReference>
<evidence type="ECO:0000313" key="10">
    <source>
        <dbReference type="Proteomes" id="UP000006062"/>
    </source>
</evidence>
<name>I3YB21_THIV6</name>
<keyword evidence="7" id="KW-0418">Kinase</keyword>
<dbReference type="InterPro" id="IPR036662">
    <property type="entry name" value="PTS_EIIA_man-typ_sf"/>
</dbReference>
<dbReference type="GO" id="GO:0016301">
    <property type="term" value="F:kinase activity"/>
    <property type="evidence" value="ECO:0007669"/>
    <property type="project" value="UniProtKB-KW"/>
</dbReference>
<dbReference type="RefSeq" id="WP_014778636.1">
    <property type="nucleotide sequence ID" value="NC_018012.1"/>
</dbReference>